<dbReference type="Pfam" id="PF04475">
    <property type="entry name" value="DUF555"/>
    <property type="match status" value="1"/>
</dbReference>
<feature type="region of interest" description="Disordered" evidence="2">
    <location>
        <begin position="111"/>
        <end position="192"/>
    </location>
</feature>
<dbReference type="PATRIC" id="fig|797299.3.peg.2216"/>
<dbReference type="RefSeq" id="WP_049953324.1">
    <property type="nucleotide sequence ID" value="NZ_CP007055.1"/>
</dbReference>
<comment type="similarity">
    <text evidence="1">Belongs to the UPF0212 family.</text>
</comment>
<dbReference type="GeneID" id="25145935"/>
<dbReference type="eggNOG" id="arCOG02119">
    <property type="taxonomic scope" value="Archaea"/>
</dbReference>
<accession>W0JNB6</accession>
<evidence type="ECO:0000256" key="1">
    <source>
        <dbReference type="HAMAP-Rule" id="MF_01223"/>
    </source>
</evidence>
<dbReference type="HOGENOM" id="CLU_138334_0_0_2"/>
<feature type="compositionally biased region" description="Acidic residues" evidence="2">
    <location>
        <begin position="151"/>
        <end position="165"/>
    </location>
</feature>
<dbReference type="KEGG" id="hlr:HALLA_16085"/>
<proteinExistence type="inferred from homology"/>
<organism evidence="3 4">
    <name type="scientific">Halostagnicola larsenii XH-48</name>
    <dbReference type="NCBI Taxonomy" id="797299"/>
    <lineage>
        <taxon>Archaea</taxon>
        <taxon>Methanobacteriati</taxon>
        <taxon>Methanobacteriota</taxon>
        <taxon>Stenosarchaea group</taxon>
        <taxon>Halobacteria</taxon>
        <taxon>Halobacteriales</taxon>
        <taxon>Natrialbaceae</taxon>
        <taxon>Halostagnicola</taxon>
    </lineage>
</organism>
<dbReference type="STRING" id="797299.HALLA_16085"/>
<dbReference type="Proteomes" id="UP000019024">
    <property type="component" value="Chromosome"/>
</dbReference>
<evidence type="ECO:0000313" key="3">
    <source>
        <dbReference type="EMBL" id="AHG00094.1"/>
    </source>
</evidence>
<dbReference type="PANTHER" id="PTHR42199:SF1">
    <property type="entry name" value="UPF0212 PROTEIN TK1194"/>
    <property type="match status" value="1"/>
</dbReference>
<dbReference type="InterPro" id="IPR007564">
    <property type="entry name" value="UPF0212"/>
</dbReference>
<name>W0JNB6_9EURY</name>
<dbReference type="EMBL" id="CP007055">
    <property type="protein sequence ID" value="AHG00094.1"/>
    <property type="molecule type" value="Genomic_DNA"/>
</dbReference>
<dbReference type="PANTHER" id="PTHR42199">
    <property type="entry name" value="UPF0212 PROTEIN MJ0068"/>
    <property type="match status" value="1"/>
</dbReference>
<evidence type="ECO:0000256" key="2">
    <source>
        <dbReference type="SAM" id="MobiDB-lite"/>
    </source>
</evidence>
<gene>
    <name evidence="3" type="ORF">HALLA_16085</name>
</gene>
<dbReference type="HAMAP" id="MF_01223">
    <property type="entry name" value="UPF0212"/>
    <property type="match status" value="1"/>
</dbReference>
<dbReference type="AlphaFoldDB" id="W0JNB6"/>
<reference evidence="3 4" key="1">
    <citation type="submission" date="2014-01" db="EMBL/GenBank/DDBJ databases">
        <authorList>
            <consortium name="DOE Joint Genome Institute"/>
            <person name="Anderson I."/>
            <person name="Huntemann M."/>
            <person name="Han J."/>
            <person name="Chen A."/>
            <person name="Kyrpides N."/>
            <person name="Mavromatis K."/>
            <person name="Markowitz V."/>
            <person name="Palaniappan K."/>
            <person name="Ivanova N."/>
            <person name="Schaumberg A."/>
            <person name="Pati A."/>
            <person name="Liolios K."/>
            <person name="Nordberg H.P."/>
            <person name="Cantor M.N."/>
            <person name="Hua S.X."/>
            <person name="Woyke T."/>
        </authorList>
    </citation>
    <scope>NUCLEOTIDE SEQUENCE [LARGE SCALE GENOMIC DNA]</scope>
    <source>
        <strain evidence="3 4">XH-48</strain>
    </source>
</reference>
<protein>
    <recommendedName>
        <fullName evidence="1">UPF0212 protein HALLA_16085</fullName>
    </recommendedName>
</protein>
<sequence>MNCRVVVEAAVPVYDVETENEAIRIGISKTGEMLNPDLNYVEINMGTRTSPSGEELEPAFIAADEALVALELEMTVFNVEREEHASRIARKEIGQRLENIPLEVLRVEVIEDEDDTDEESESTSDSSPDDDALETADETAGDGEGSGSNDSDSDANEPSENDEETTATSSTGESSTDDEDDDVLPEFEELLE</sequence>
<dbReference type="OrthoDB" id="214737at2157"/>
<feature type="compositionally biased region" description="Acidic residues" evidence="2">
    <location>
        <begin position="111"/>
        <end position="141"/>
    </location>
</feature>
<evidence type="ECO:0000313" key="4">
    <source>
        <dbReference type="Proteomes" id="UP000019024"/>
    </source>
</evidence>
<dbReference type="NCBIfam" id="NF003035">
    <property type="entry name" value="PRK03922.1"/>
    <property type="match status" value="1"/>
</dbReference>
<feature type="compositionally biased region" description="Acidic residues" evidence="2">
    <location>
        <begin position="175"/>
        <end position="192"/>
    </location>
</feature>
<keyword evidence="4" id="KW-1185">Reference proteome</keyword>